<evidence type="ECO:0000256" key="1">
    <source>
        <dbReference type="SAM" id="MobiDB-lite"/>
    </source>
</evidence>
<organism evidence="2 3">
    <name type="scientific">Gossypium barbadense</name>
    <name type="common">Sea Island cotton</name>
    <name type="synonym">Hibiscus barbadensis</name>
    <dbReference type="NCBI Taxonomy" id="3634"/>
    <lineage>
        <taxon>Eukaryota</taxon>
        <taxon>Viridiplantae</taxon>
        <taxon>Streptophyta</taxon>
        <taxon>Embryophyta</taxon>
        <taxon>Tracheophyta</taxon>
        <taxon>Spermatophyta</taxon>
        <taxon>Magnoliopsida</taxon>
        <taxon>eudicotyledons</taxon>
        <taxon>Gunneridae</taxon>
        <taxon>Pentapetalae</taxon>
        <taxon>rosids</taxon>
        <taxon>malvids</taxon>
        <taxon>Malvales</taxon>
        <taxon>Malvaceae</taxon>
        <taxon>Malvoideae</taxon>
        <taxon>Gossypium</taxon>
    </lineage>
</organism>
<reference evidence="2 3" key="1">
    <citation type="submission" date="2015-01" db="EMBL/GenBank/DDBJ databases">
        <title>Genome of allotetraploid Gossypium barbadense reveals genomic plasticity and fiber elongation in cotton evolution.</title>
        <authorList>
            <person name="Chen X."/>
            <person name="Liu X."/>
            <person name="Zhao B."/>
            <person name="Zheng H."/>
            <person name="Hu Y."/>
            <person name="Lu G."/>
            <person name="Yang C."/>
            <person name="Chen J."/>
            <person name="Shan C."/>
            <person name="Zhang L."/>
            <person name="Zhou Y."/>
            <person name="Wang L."/>
            <person name="Guo W."/>
            <person name="Bai Y."/>
            <person name="Ruan J."/>
            <person name="Shangguan X."/>
            <person name="Mao Y."/>
            <person name="Jiang J."/>
            <person name="Zhu Y."/>
            <person name="Lei J."/>
            <person name="Kang H."/>
            <person name="Chen S."/>
            <person name="He X."/>
            <person name="Wang R."/>
            <person name="Wang Y."/>
            <person name="Chen J."/>
            <person name="Wang L."/>
            <person name="Yu S."/>
            <person name="Wang B."/>
            <person name="Wei J."/>
            <person name="Song S."/>
            <person name="Lu X."/>
            <person name="Gao Z."/>
            <person name="Gu W."/>
            <person name="Deng X."/>
            <person name="Ma D."/>
            <person name="Wang S."/>
            <person name="Liang W."/>
            <person name="Fang L."/>
            <person name="Cai C."/>
            <person name="Zhu X."/>
            <person name="Zhou B."/>
            <person name="Zhang Y."/>
            <person name="Chen Z."/>
            <person name="Xu S."/>
            <person name="Zhu R."/>
            <person name="Wang S."/>
            <person name="Zhang T."/>
            <person name="Zhao G."/>
        </authorList>
    </citation>
    <scope>NUCLEOTIDE SEQUENCE [LARGE SCALE GENOMIC DNA]</scope>
    <source>
        <strain evidence="3">cv. Xinhai21</strain>
        <tissue evidence="2">Leaf</tissue>
    </source>
</reference>
<feature type="region of interest" description="Disordered" evidence="1">
    <location>
        <begin position="22"/>
        <end position="42"/>
    </location>
</feature>
<proteinExistence type="predicted"/>
<evidence type="ECO:0000313" key="3">
    <source>
        <dbReference type="Proteomes" id="UP000239757"/>
    </source>
</evidence>
<dbReference type="Proteomes" id="UP000239757">
    <property type="component" value="Unassembled WGS sequence"/>
</dbReference>
<gene>
    <name evidence="2" type="ORF">GOBAR_AA37772</name>
</gene>
<dbReference type="EMBL" id="KZ670603">
    <property type="protein sequence ID" value="PPR82943.1"/>
    <property type="molecule type" value="Genomic_DNA"/>
</dbReference>
<dbReference type="AlphaFoldDB" id="A0A2P5VVR5"/>
<accession>A0A2P5VVR5</accession>
<protein>
    <submittedName>
        <fullName evidence="2">Uncharacterized protein</fullName>
    </submittedName>
</protein>
<sequence>MREESLRLCSCHMRRLTRYSISGKTKGVQKEPAGGGDTRGMRCRTSPETAAVLEAAGSCCCADDLGFLPKIP</sequence>
<evidence type="ECO:0000313" key="2">
    <source>
        <dbReference type="EMBL" id="PPR82943.1"/>
    </source>
</evidence>
<name>A0A2P5VVR5_GOSBA</name>